<gene>
    <name evidence="6" type="ORF">JQS43_11220</name>
</gene>
<dbReference type="GO" id="GO:0005524">
    <property type="term" value="F:ATP binding"/>
    <property type="evidence" value="ECO:0007669"/>
    <property type="project" value="UniProtKB-KW"/>
</dbReference>
<dbReference type="EMBL" id="CP070499">
    <property type="protein sequence ID" value="QSB16796.1"/>
    <property type="molecule type" value="Genomic_DNA"/>
</dbReference>
<keyword evidence="4 6" id="KW-0067">ATP-binding</keyword>
<dbReference type="GO" id="GO:0016887">
    <property type="term" value="F:ATP hydrolysis activity"/>
    <property type="evidence" value="ECO:0007669"/>
    <property type="project" value="InterPro"/>
</dbReference>
<evidence type="ECO:0000313" key="6">
    <source>
        <dbReference type="EMBL" id="QSB16796.1"/>
    </source>
</evidence>
<evidence type="ECO:0000256" key="4">
    <source>
        <dbReference type="ARBA" id="ARBA00022840"/>
    </source>
</evidence>
<proteinExistence type="inferred from homology"/>
<evidence type="ECO:0000256" key="1">
    <source>
        <dbReference type="ARBA" id="ARBA00005417"/>
    </source>
</evidence>
<dbReference type="InterPro" id="IPR003593">
    <property type="entry name" value="AAA+_ATPase"/>
</dbReference>
<name>A0A895YPY0_9ACTN</name>
<accession>A0A895YPY0</accession>
<dbReference type="AlphaFoldDB" id="A0A895YPY0"/>
<comment type="similarity">
    <text evidence="1">Belongs to the ABC transporter superfamily.</text>
</comment>
<dbReference type="SUPFAM" id="SSF52540">
    <property type="entry name" value="P-loop containing nucleoside triphosphate hydrolases"/>
    <property type="match status" value="1"/>
</dbReference>
<dbReference type="Proteomes" id="UP000662857">
    <property type="component" value="Chromosome"/>
</dbReference>
<dbReference type="PANTHER" id="PTHR43335">
    <property type="entry name" value="ABC TRANSPORTER, ATP-BINDING PROTEIN"/>
    <property type="match status" value="1"/>
</dbReference>
<keyword evidence="7" id="KW-1185">Reference proteome</keyword>
<organism evidence="6 7">
    <name type="scientific">Natronosporangium hydrolyticum</name>
    <dbReference type="NCBI Taxonomy" id="2811111"/>
    <lineage>
        <taxon>Bacteria</taxon>
        <taxon>Bacillati</taxon>
        <taxon>Actinomycetota</taxon>
        <taxon>Actinomycetes</taxon>
        <taxon>Micromonosporales</taxon>
        <taxon>Micromonosporaceae</taxon>
        <taxon>Natronosporangium</taxon>
    </lineage>
</organism>
<dbReference type="RefSeq" id="WP_239679032.1">
    <property type="nucleotide sequence ID" value="NZ_CP070499.1"/>
</dbReference>
<dbReference type="SMART" id="SM00382">
    <property type="entry name" value="AAA"/>
    <property type="match status" value="1"/>
</dbReference>
<dbReference type="Gene3D" id="3.40.50.300">
    <property type="entry name" value="P-loop containing nucleotide triphosphate hydrolases"/>
    <property type="match status" value="1"/>
</dbReference>
<dbReference type="InterPro" id="IPR003439">
    <property type="entry name" value="ABC_transporter-like_ATP-bd"/>
</dbReference>
<protein>
    <submittedName>
        <fullName evidence="6">ABC transporter ATP-binding protein</fullName>
    </submittedName>
</protein>
<dbReference type="InterPro" id="IPR027417">
    <property type="entry name" value="P-loop_NTPase"/>
</dbReference>
<feature type="domain" description="ABC transporter" evidence="5">
    <location>
        <begin position="2"/>
        <end position="221"/>
    </location>
</feature>
<dbReference type="PANTHER" id="PTHR43335:SF4">
    <property type="entry name" value="ABC TRANSPORTER, ATP-BINDING PROTEIN"/>
    <property type="match status" value="1"/>
</dbReference>
<dbReference type="KEGG" id="nhy:JQS43_11220"/>
<dbReference type="PROSITE" id="PS50893">
    <property type="entry name" value="ABC_TRANSPORTER_2"/>
    <property type="match status" value="1"/>
</dbReference>
<evidence type="ECO:0000259" key="5">
    <source>
        <dbReference type="PROSITE" id="PS50893"/>
    </source>
</evidence>
<evidence type="ECO:0000256" key="3">
    <source>
        <dbReference type="ARBA" id="ARBA00022741"/>
    </source>
</evidence>
<dbReference type="Pfam" id="PF00005">
    <property type="entry name" value="ABC_tran"/>
    <property type="match status" value="1"/>
</dbReference>
<evidence type="ECO:0000256" key="2">
    <source>
        <dbReference type="ARBA" id="ARBA00022448"/>
    </source>
</evidence>
<reference evidence="6" key="1">
    <citation type="submission" date="2021-02" db="EMBL/GenBank/DDBJ databases">
        <title>Natrosporangium hydrolyticum gen. nov., sp. nov, a haloalkaliphilic actinobacterium from a soda solonchak soil.</title>
        <authorList>
            <person name="Sorokin D.Y."/>
            <person name="Khijniak T.V."/>
            <person name="Zakharycheva A.P."/>
            <person name="Boueva O.V."/>
            <person name="Ariskina E.V."/>
            <person name="Hahnke R.L."/>
            <person name="Bunk B."/>
            <person name="Sproer C."/>
            <person name="Schumann P."/>
            <person name="Evtushenko L.I."/>
            <person name="Kublanov I.V."/>
        </authorList>
    </citation>
    <scope>NUCLEOTIDE SEQUENCE</scope>
    <source>
        <strain evidence="6">DSM 106523</strain>
    </source>
</reference>
<keyword evidence="2" id="KW-0813">Transport</keyword>
<sequence length="223" mass="24461">MLTCQGVSYRIAERTLLDQVTFRLAPGEAYGVVGAPGAGKTVLLAISCGLLTPTSGEVLLFDHQLAQLHPETAARSIGYMRHCIATVPSMTVAETLRFWSRLGGGRRVAHDRAQEVLERLDLHRFAQQTFARCPVGVQRALRLAVALLQRPALLVLDEPYRGIDAGRVPQLTEVLRDLRREGVAVLYATRELAQAQQVCDQVAMLQHGRLVPLVQPADEPAAR</sequence>
<keyword evidence="3" id="KW-0547">Nucleotide-binding</keyword>
<evidence type="ECO:0000313" key="7">
    <source>
        <dbReference type="Proteomes" id="UP000662857"/>
    </source>
</evidence>